<dbReference type="EMBL" id="JBHTMP010000036">
    <property type="protein sequence ID" value="MFD1323754.1"/>
    <property type="molecule type" value="Genomic_DNA"/>
</dbReference>
<evidence type="ECO:0000313" key="3">
    <source>
        <dbReference type="Proteomes" id="UP001597260"/>
    </source>
</evidence>
<organism evidence="2 3">
    <name type="scientific">Micromonospora sonneratiae</name>
    <dbReference type="NCBI Taxonomy" id="1184706"/>
    <lineage>
        <taxon>Bacteria</taxon>
        <taxon>Bacillati</taxon>
        <taxon>Actinomycetota</taxon>
        <taxon>Actinomycetes</taxon>
        <taxon>Micromonosporales</taxon>
        <taxon>Micromonosporaceae</taxon>
        <taxon>Micromonospora</taxon>
    </lineage>
</organism>
<feature type="transmembrane region" description="Helical" evidence="1">
    <location>
        <begin position="119"/>
        <end position="143"/>
    </location>
</feature>
<feature type="transmembrane region" description="Helical" evidence="1">
    <location>
        <begin position="34"/>
        <end position="54"/>
    </location>
</feature>
<feature type="transmembrane region" description="Helical" evidence="1">
    <location>
        <begin position="221"/>
        <end position="245"/>
    </location>
</feature>
<keyword evidence="1" id="KW-1133">Transmembrane helix</keyword>
<gene>
    <name evidence="2" type="ORF">ACFQ4H_21945</name>
</gene>
<feature type="transmembrane region" description="Helical" evidence="1">
    <location>
        <begin position="163"/>
        <end position="182"/>
    </location>
</feature>
<protein>
    <recommendedName>
        <fullName evidence="4">DUF4386 family protein</fullName>
    </recommendedName>
</protein>
<dbReference type="RefSeq" id="WP_377573233.1">
    <property type="nucleotide sequence ID" value="NZ_JBHTMP010000036.1"/>
</dbReference>
<feature type="transmembrane region" description="Helical" evidence="1">
    <location>
        <begin position="87"/>
        <end position="107"/>
    </location>
</feature>
<proteinExistence type="predicted"/>
<sequence>MSDQTNTPSNNPTASELLASVDALRRDARTARHAYWFPLLLFGLLTVIAAPLYVESVDPAPMRVPRENHILTGLGGQFLEHSASLGWYWLVALIGGYVASLGFYRFHARRVGVQTPTRGYLIAGIVGIPLGLTLPIMLDFLLLNAATSVSEATSWLTGRLLSISDRGMFPHLIIVVGLVVLARLERSRGLSIVVAGYAAAVLLVNGYFFLADFGSGGLNRFGFMVAALLPAPVLLVGGAVALGWARNNNLGRARNQKA</sequence>
<evidence type="ECO:0008006" key="4">
    <source>
        <dbReference type="Google" id="ProtNLM"/>
    </source>
</evidence>
<evidence type="ECO:0000313" key="2">
    <source>
        <dbReference type="EMBL" id="MFD1323754.1"/>
    </source>
</evidence>
<name>A0ABW3YH09_9ACTN</name>
<keyword evidence="1" id="KW-0812">Transmembrane</keyword>
<feature type="transmembrane region" description="Helical" evidence="1">
    <location>
        <begin position="189"/>
        <end position="209"/>
    </location>
</feature>
<comment type="caution">
    <text evidence="2">The sequence shown here is derived from an EMBL/GenBank/DDBJ whole genome shotgun (WGS) entry which is preliminary data.</text>
</comment>
<reference evidence="3" key="1">
    <citation type="journal article" date="2019" name="Int. J. Syst. Evol. Microbiol.">
        <title>The Global Catalogue of Microorganisms (GCM) 10K type strain sequencing project: providing services to taxonomists for standard genome sequencing and annotation.</title>
        <authorList>
            <consortium name="The Broad Institute Genomics Platform"/>
            <consortium name="The Broad Institute Genome Sequencing Center for Infectious Disease"/>
            <person name="Wu L."/>
            <person name="Ma J."/>
        </authorList>
    </citation>
    <scope>NUCLEOTIDE SEQUENCE [LARGE SCALE GENOMIC DNA]</scope>
    <source>
        <strain evidence="3">JCM 31037</strain>
    </source>
</reference>
<dbReference type="Proteomes" id="UP001597260">
    <property type="component" value="Unassembled WGS sequence"/>
</dbReference>
<evidence type="ECO:0000256" key="1">
    <source>
        <dbReference type="SAM" id="Phobius"/>
    </source>
</evidence>
<keyword evidence="3" id="KW-1185">Reference proteome</keyword>
<keyword evidence="1" id="KW-0472">Membrane</keyword>
<accession>A0ABW3YH09</accession>